<dbReference type="Proteomes" id="UP001164539">
    <property type="component" value="Chromosome 10"/>
</dbReference>
<accession>A0ACC1XAH1</accession>
<gene>
    <name evidence="1" type="ORF">OWV82_018425</name>
</gene>
<sequence length="116" mass="13308">MAKKVAEAERFSKKGSEYCQIKRRPSQFFKEEKSFWWSLRGLGRMERFLRARSQMSAPRRISALVAPQTRPTAIIFSTSPVISLCSAIAYWRSGSGKKTPLVNMKGFTGCYRKYSL</sequence>
<protein>
    <submittedName>
        <fullName evidence="1">Uncharacterized protein</fullName>
    </submittedName>
</protein>
<keyword evidence="2" id="KW-1185">Reference proteome</keyword>
<comment type="caution">
    <text evidence="1">The sequence shown here is derived from an EMBL/GenBank/DDBJ whole genome shotgun (WGS) entry which is preliminary data.</text>
</comment>
<organism evidence="1 2">
    <name type="scientific">Melia azedarach</name>
    <name type="common">Chinaberry tree</name>
    <dbReference type="NCBI Taxonomy" id="155640"/>
    <lineage>
        <taxon>Eukaryota</taxon>
        <taxon>Viridiplantae</taxon>
        <taxon>Streptophyta</taxon>
        <taxon>Embryophyta</taxon>
        <taxon>Tracheophyta</taxon>
        <taxon>Spermatophyta</taxon>
        <taxon>Magnoliopsida</taxon>
        <taxon>eudicotyledons</taxon>
        <taxon>Gunneridae</taxon>
        <taxon>Pentapetalae</taxon>
        <taxon>rosids</taxon>
        <taxon>malvids</taxon>
        <taxon>Sapindales</taxon>
        <taxon>Meliaceae</taxon>
        <taxon>Melia</taxon>
    </lineage>
</organism>
<evidence type="ECO:0000313" key="2">
    <source>
        <dbReference type="Proteomes" id="UP001164539"/>
    </source>
</evidence>
<evidence type="ECO:0000313" key="1">
    <source>
        <dbReference type="EMBL" id="KAJ4708486.1"/>
    </source>
</evidence>
<feature type="non-terminal residue" evidence="1">
    <location>
        <position position="116"/>
    </location>
</feature>
<reference evidence="1 2" key="1">
    <citation type="journal article" date="2023" name="Science">
        <title>Complex scaffold remodeling in plant triterpene biosynthesis.</title>
        <authorList>
            <person name="De La Pena R."/>
            <person name="Hodgson H."/>
            <person name="Liu J.C."/>
            <person name="Stephenson M.J."/>
            <person name="Martin A.C."/>
            <person name="Owen C."/>
            <person name="Harkess A."/>
            <person name="Leebens-Mack J."/>
            <person name="Jimenez L.E."/>
            <person name="Osbourn A."/>
            <person name="Sattely E.S."/>
        </authorList>
    </citation>
    <scope>NUCLEOTIDE SEQUENCE [LARGE SCALE GENOMIC DNA]</scope>
    <source>
        <strain evidence="2">cv. JPN11</strain>
        <tissue evidence="1">Leaf</tissue>
    </source>
</reference>
<name>A0ACC1XAH1_MELAZ</name>
<dbReference type="EMBL" id="CM051403">
    <property type="protein sequence ID" value="KAJ4708486.1"/>
    <property type="molecule type" value="Genomic_DNA"/>
</dbReference>
<proteinExistence type="predicted"/>